<evidence type="ECO:0000256" key="1">
    <source>
        <dbReference type="ARBA" id="ARBA00004141"/>
    </source>
</evidence>
<name>A0A0B2UWE7_TOXCA</name>
<comment type="caution">
    <text evidence="8">The sequence shown here is derived from an EMBL/GenBank/DDBJ whole genome shotgun (WGS) entry which is preliminary data.</text>
</comment>
<evidence type="ECO:0000313" key="8">
    <source>
        <dbReference type="EMBL" id="KHN73175.1"/>
    </source>
</evidence>
<evidence type="ECO:0000313" key="9">
    <source>
        <dbReference type="Proteomes" id="UP000031036"/>
    </source>
</evidence>
<dbReference type="Proteomes" id="UP000031036">
    <property type="component" value="Unassembled WGS sequence"/>
</dbReference>
<dbReference type="InterPro" id="IPR001902">
    <property type="entry name" value="SLC26A/SulP_fam"/>
</dbReference>
<dbReference type="PROSITE" id="PS50801">
    <property type="entry name" value="STAS"/>
    <property type="match status" value="1"/>
</dbReference>
<keyword evidence="3 6" id="KW-1133">Transmembrane helix</keyword>
<evidence type="ECO:0000256" key="3">
    <source>
        <dbReference type="ARBA" id="ARBA00022989"/>
    </source>
</evidence>
<evidence type="ECO:0000259" key="7">
    <source>
        <dbReference type="PROSITE" id="PS50801"/>
    </source>
</evidence>
<feature type="compositionally biased region" description="Basic and acidic residues" evidence="5">
    <location>
        <begin position="1"/>
        <end position="29"/>
    </location>
</feature>
<dbReference type="OrthoDB" id="288203at2759"/>
<dbReference type="GO" id="GO:0055085">
    <property type="term" value="P:transmembrane transport"/>
    <property type="evidence" value="ECO:0007669"/>
    <property type="project" value="InterPro"/>
</dbReference>
<keyword evidence="2 6" id="KW-0812">Transmembrane</keyword>
<proteinExistence type="predicted"/>
<evidence type="ECO:0000256" key="2">
    <source>
        <dbReference type="ARBA" id="ARBA00022692"/>
    </source>
</evidence>
<dbReference type="Pfam" id="PF00916">
    <property type="entry name" value="Sulfate_transp"/>
    <property type="match status" value="1"/>
</dbReference>
<dbReference type="InterPro" id="IPR011547">
    <property type="entry name" value="SLC26A/SulP_dom"/>
</dbReference>
<dbReference type="OMA" id="WISEYPR"/>
<feature type="domain" description="STAS" evidence="7">
    <location>
        <begin position="722"/>
        <end position="898"/>
    </location>
</feature>
<accession>A0A0B2UWE7</accession>
<feature type="region of interest" description="Disordered" evidence="5">
    <location>
        <begin position="929"/>
        <end position="974"/>
    </location>
</feature>
<dbReference type="AlphaFoldDB" id="A0A0B2UWE7"/>
<reference evidence="8 9" key="1">
    <citation type="submission" date="2014-11" db="EMBL/GenBank/DDBJ databases">
        <title>Genetic blueprint of the zoonotic pathogen Toxocara canis.</title>
        <authorList>
            <person name="Zhu X.-Q."/>
            <person name="Korhonen P.K."/>
            <person name="Cai H."/>
            <person name="Young N.D."/>
            <person name="Nejsum P."/>
            <person name="von Samson-Himmelstjerna G."/>
            <person name="Boag P.R."/>
            <person name="Tan P."/>
            <person name="Li Q."/>
            <person name="Min J."/>
            <person name="Yang Y."/>
            <person name="Wang X."/>
            <person name="Fang X."/>
            <person name="Hall R.S."/>
            <person name="Hofmann A."/>
            <person name="Sternberg P.W."/>
            <person name="Jex A.R."/>
            <person name="Gasser R.B."/>
        </authorList>
    </citation>
    <scope>NUCLEOTIDE SEQUENCE [LARGE SCALE GENOMIC DNA]</scope>
    <source>
        <strain evidence="8">PN_DK_2014</strain>
    </source>
</reference>
<sequence length="974" mass="107795">MVVDKRAPTARRGTDRRSGATANKNEEAKGNSNVNAKRATRSAPNVQPRTGVAEEKTEQTAQMGTQSSAPQETLTDSTPFSLSEGSRKMKPKKVINVDELMKEDVTPISEKRPQSAVPIPHRQTLSPPTRTAVQTPSEQKVLEITPSINTSLLLRFRMESSLRDADVTGYQGPGLKGYQGPGVHSDNADNPIDLDPQLIYEGKKPPINQEQFDKKHGFRRTNLSIMRKLVYHLNLVRTWKKVEWIHFCRRRIPLLSWLPVYDWKDDFLNDIINGIMLSILYIPQGLAYGMMVGVPPIYGVYTGIVGPLVYAFLGTSHHASTGAFAIVSLMVSSVVEQVSSHGSEFHFDAYNDSRLCCLEQVRKSDPMEAVKISSLLAFFVGIIQVVLGLLNAGLLAVWLSDQLVEGLTSGAAVHVLFSQLKSMTGVKNVPRTSDNFGIIKFAICFIKNTQTVSYQTTICSLICCACLLFSKTVIDPVLKPWMKIKFPMELLVVMFSILLCFLGAGTPLEFHVDIVGEVEVGMKPPTMPDFTYTNDVIFSAFPIAIVSFVIHIALAKLVAKQFNYQVNANQEWLALGSMHAIASFFGCFAGGSSLSRTITSANLGTKSQLSTVVVVVVLLVVAFGAAPLFTYLPKPVLSSIVVVAMKDLFVQIYFSRRLFRQSIIDFFIFTVTFTVTVLVNVNIGLAIGIVFALLTVVLRSQWAESVCMGRIPGTSDFKGMGHYRAAMEVPGIKVFRFDAPLYFANAELFLTRMHRATGLDPLMILDELKGKEKKKKKEQNSVRGPNVKPDVGDADGDIELTVRRRCVQSHKQKMETDEKEELVQLTHIVVDCSSFPYIDLMGVEALARAYNDYKAINITVFFACCKVAVRQMFEYSGFYDQVPKTFMFVSLPDAVSRAQYEQELQVQPPIEESVNPEYPDFNDQANVGVSTIPVDSTQNSSKTPEVPLMNPVEQNTSVKSEAAEKTAKLAGSNP</sequence>
<feature type="transmembrane region" description="Helical" evidence="6">
    <location>
        <begin position="454"/>
        <end position="474"/>
    </location>
</feature>
<dbReference type="SUPFAM" id="SSF52091">
    <property type="entry name" value="SpoIIaa-like"/>
    <property type="match status" value="1"/>
</dbReference>
<dbReference type="Pfam" id="PF01740">
    <property type="entry name" value="STAS"/>
    <property type="match status" value="1"/>
</dbReference>
<protein>
    <submittedName>
        <fullName evidence="8">Prestin</fullName>
    </submittedName>
</protein>
<feature type="transmembrane region" description="Helical" evidence="6">
    <location>
        <begin position="571"/>
        <end position="591"/>
    </location>
</feature>
<organism evidence="8 9">
    <name type="scientific">Toxocara canis</name>
    <name type="common">Canine roundworm</name>
    <dbReference type="NCBI Taxonomy" id="6265"/>
    <lineage>
        <taxon>Eukaryota</taxon>
        <taxon>Metazoa</taxon>
        <taxon>Ecdysozoa</taxon>
        <taxon>Nematoda</taxon>
        <taxon>Chromadorea</taxon>
        <taxon>Rhabditida</taxon>
        <taxon>Spirurina</taxon>
        <taxon>Ascaridomorpha</taxon>
        <taxon>Ascaridoidea</taxon>
        <taxon>Toxocaridae</taxon>
        <taxon>Toxocara</taxon>
    </lineage>
</organism>
<dbReference type="NCBIfam" id="TIGR00815">
    <property type="entry name" value="sulP"/>
    <property type="match status" value="1"/>
</dbReference>
<dbReference type="PANTHER" id="PTHR11814">
    <property type="entry name" value="SULFATE TRANSPORTER"/>
    <property type="match status" value="1"/>
</dbReference>
<comment type="subcellular location">
    <subcellularLocation>
        <location evidence="1">Membrane</location>
        <topology evidence="1">Multi-pass membrane protein</topology>
    </subcellularLocation>
</comment>
<feature type="transmembrane region" description="Helical" evidence="6">
    <location>
        <begin position="372"/>
        <end position="399"/>
    </location>
</feature>
<evidence type="ECO:0000256" key="5">
    <source>
        <dbReference type="SAM" id="MobiDB-lite"/>
    </source>
</evidence>
<dbReference type="CDD" id="cd07042">
    <property type="entry name" value="STAS_SulP_like_sulfate_transporter"/>
    <property type="match status" value="1"/>
</dbReference>
<feature type="compositionally biased region" description="Polar residues" evidence="5">
    <location>
        <begin position="929"/>
        <end position="943"/>
    </location>
</feature>
<gene>
    <name evidence="8" type="primary">SLC26A5</name>
    <name evidence="8" type="ORF">Tcan_15170</name>
</gene>
<feature type="region of interest" description="Disordered" evidence="5">
    <location>
        <begin position="1"/>
        <end position="93"/>
    </location>
</feature>
<feature type="compositionally biased region" description="Polar residues" evidence="5">
    <location>
        <begin position="59"/>
        <end position="84"/>
    </location>
</feature>
<dbReference type="InterPro" id="IPR002645">
    <property type="entry name" value="STAS_dom"/>
</dbReference>
<feature type="transmembrane region" description="Helical" evidence="6">
    <location>
        <begin position="536"/>
        <end position="559"/>
    </location>
</feature>
<evidence type="ECO:0000256" key="4">
    <source>
        <dbReference type="ARBA" id="ARBA00023136"/>
    </source>
</evidence>
<dbReference type="Gene3D" id="3.30.750.24">
    <property type="entry name" value="STAS domain"/>
    <property type="match status" value="1"/>
</dbReference>
<keyword evidence="9" id="KW-1185">Reference proteome</keyword>
<keyword evidence="4 6" id="KW-0472">Membrane</keyword>
<feature type="transmembrane region" description="Helical" evidence="6">
    <location>
        <begin position="486"/>
        <end position="504"/>
    </location>
</feature>
<evidence type="ECO:0000256" key="6">
    <source>
        <dbReference type="SAM" id="Phobius"/>
    </source>
</evidence>
<dbReference type="EMBL" id="JPKZ01003146">
    <property type="protein sequence ID" value="KHN73175.1"/>
    <property type="molecule type" value="Genomic_DNA"/>
</dbReference>
<feature type="transmembrane region" description="Helical" evidence="6">
    <location>
        <begin position="666"/>
        <end position="698"/>
    </location>
</feature>
<dbReference type="InterPro" id="IPR036513">
    <property type="entry name" value="STAS_dom_sf"/>
</dbReference>
<dbReference type="STRING" id="6265.A0A0B2UWE7"/>
<feature type="transmembrane region" description="Helical" evidence="6">
    <location>
        <begin position="611"/>
        <end position="629"/>
    </location>
</feature>
<dbReference type="GO" id="GO:0016020">
    <property type="term" value="C:membrane"/>
    <property type="evidence" value="ECO:0007669"/>
    <property type="project" value="UniProtKB-SubCell"/>
</dbReference>
<feature type="region of interest" description="Disordered" evidence="5">
    <location>
        <begin position="106"/>
        <end position="138"/>
    </location>
</feature>
<feature type="compositionally biased region" description="Polar residues" evidence="5">
    <location>
        <begin position="123"/>
        <end position="138"/>
    </location>
</feature>